<keyword evidence="3" id="KW-1185">Reference proteome</keyword>
<dbReference type="AlphaFoldDB" id="A0A7Z8KN47"/>
<keyword evidence="1" id="KW-0812">Transmembrane</keyword>
<dbReference type="Proteomes" id="UP000319335">
    <property type="component" value="Unassembled WGS sequence"/>
</dbReference>
<evidence type="ECO:0000313" key="2">
    <source>
        <dbReference type="EMBL" id="TQD25193.1"/>
    </source>
</evidence>
<gene>
    <name evidence="2" type="ORF">FKV42_09080</name>
</gene>
<feature type="transmembrane region" description="Helical" evidence="1">
    <location>
        <begin position="7"/>
        <end position="25"/>
    </location>
</feature>
<organism evidence="2 3">
    <name type="scientific">Methanolobus vulcani</name>
    <dbReference type="NCBI Taxonomy" id="38026"/>
    <lineage>
        <taxon>Archaea</taxon>
        <taxon>Methanobacteriati</taxon>
        <taxon>Methanobacteriota</taxon>
        <taxon>Stenosarchaea group</taxon>
        <taxon>Methanomicrobia</taxon>
        <taxon>Methanosarcinales</taxon>
        <taxon>Methanosarcinaceae</taxon>
        <taxon>Methanolobus</taxon>
    </lineage>
</organism>
<protein>
    <submittedName>
        <fullName evidence="2">Uncharacterized protein</fullName>
    </submittedName>
</protein>
<comment type="caution">
    <text evidence="2">The sequence shown here is derived from an EMBL/GenBank/DDBJ whole genome shotgun (WGS) entry which is preliminary data.</text>
</comment>
<evidence type="ECO:0000256" key="1">
    <source>
        <dbReference type="SAM" id="Phobius"/>
    </source>
</evidence>
<keyword evidence="1" id="KW-1133">Transmembrane helix</keyword>
<keyword evidence="1" id="KW-0472">Membrane</keyword>
<dbReference type="OrthoDB" id="380945at2157"/>
<sequence length="265" mass="30822">MVVTGEVIGYIIGLFGVVLALYSIIKQKKLEERLKEKEKLKLFSTKIKDELFFRIDCFSEITNPHDDEDTYYQLDSLGRDVIATSYENKQSDVIVETSTEIRLKASCETESQKEKELSAENKDFIFTSLVEGKCNNMSLWCSTNSSSGLVYDMDGLFIRNLLSALDELDKLEHEFRHVIQEFKPELFLNLRTCIQNIFHEIVESASYYKEIVVHITDFDKADDIGLWIYNLYLGMDKVLPLIEELKEIEENLDKFREKLVLTSYT</sequence>
<evidence type="ECO:0000313" key="3">
    <source>
        <dbReference type="Proteomes" id="UP000319335"/>
    </source>
</evidence>
<name>A0A7Z8KN47_9EURY</name>
<proteinExistence type="predicted"/>
<dbReference type="RefSeq" id="WP_154809921.1">
    <property type="nucleotide sequence ID" value="NZ_VIAQ01000015.1"/>
</dbReference>
<reference evidence="2 3" key="1">
    <citation type="submission" date="2019-06" db="EMBL/GenBank/DDBJ databases">
        <title>Draft genome sequence of Methanolobus vulcani B1d.</title>
        <authorList>
            <person name="Creighbaum A.J."/>
            <person name="Ticak T."/>
            <person name="Hariraju D."/>
            <person name="Arivett B.A."/>
            <person name="Ferguson D.J.Jr."/>
        </authorList>
    </citation>
    <scope>NUCLEOTIDE SEQUENCE [LARGE SCALE GENOMIC DNA]</scope>
    <source>
        <strain evidence="2 3">B1d</strain>
    </source>
</reference>
<dbReference type="EMBL" id="VIAQ01000015">
    <property type="protein sequence ID" value="TQD25193.1"/>
    <property type="molecule type" value="Genomic_DNA"/>
</dbReference>
<accession>A0A7Z8KN47</accession>